<dbReference type="KEGG" id="chig:CH63R_02854"/>
<sequence length="425" mass="44062">MSSSLARTRSLRKPTQGSSTDLPPTSTSNSNSTSTVNTAAAAPAPAPPTTSTQRPVSPSRLPAPRSLAATRPTTRSVSGASVASTKSGASDAAAAAAKKKRANPLSTLLSRPASTRQTPGTTSATRPRDAAAAAAAAAGGPPSAPPSRTNALSGLTRPSSTREPAPTRPRHPPAPSSSSSSTPAGAATGTRSTTATTRPTTSGGVPSSKLTSAASSATSSPTKGHARARSVATLNGSTILRPPGQPSASDRTTRSRPTSLYGGKHHRLVRAFERWASALPDLEAARARAEDQGDPEALLDADSQVRFGGALDARWKEDAAALVRKLEGWRAQLRELEYRDEEESDDDGGDGDGGKTRVSSRSSLERLLDGCGSLIKDMLDELAVMEEIEAVAVEREAEWIRRMNRQGEDGRGKDTPRAGAVWRVV</sequence>
<evidence type="ECO:0000313" key="2">
    <source>
        <dbReference type="EMBL" id="OBR14128.1"/>
    </source>
</evidence>
<name>A0A1B7YQF5_COLHI</name>
<feature type="region of interest" description="Disordered" evidence="1">
    <location>
        <begin position="338"/>
        <end position="361"/>
    </location>
</feature>
<dbReference type="Proteomes" id="UP000092177">
    <property type="component" value="Chromosome 2"/>
</dbReference>
<dbReference type="AlphaFoldDB" id="A0A1B7YQF5"/>
<dbReference type="OrthoDB" id="5429993at2759"/>
<feature type="compositionally biased region" description="Polar residues" evidence="1">
    <location>
        <begin position="246"/>
        <end position="258"/>
    </location>
</feature>
<feature type="compositionally biased region" description="Polar residues" evidence="1">
    <location>
        <begin position="149"/>
        <end position="162"/>
    </location>
</feature>
<dbReference type="GeneID" id="28861936"/>
<comment type="caution">
    <text evidence="2">The sequence shown here is derived from an EMBL/GenBank/DDBJ whole genome shotgun (WGS) entry which is preliminary data.</text>
</comment>
<feature type="compositionally biased region" description="Basic and acidic residues" evidence="1">
    <location>
        <begin position="404"/>
        <end position="416"/>
    </location>
</feature>
<evidence type="ECO:0000256" key="1">
    <source>
        <dbReference type="SAM" id="MobiDB-lite"/>
    </source>
</evidence>
<dbReference type="EMBL" id="LTAN01000002">
    <property type="protein sequence ID" value="OBR14128.1"/>
    <property type="molecule type" value="Genomic_DNA"/>
</dbReference>
<feature type="region of interest" description="Disordered" evidence="1">
    <location>
        <begin position="404"/>
        <end position="425"/>
    </location>
</feature>
<dbReference type="RefSeq" id="XP_018162645.1">
    <property type="nucleotide sequence ID" value="XM_018297829.1"/>
</dbReference>
<evidence type="ECO:0000313" key="3">
    <source>
        <dbReference type="Proteomes" id="UP000092177"/>
    </source>
</evidence>
<feature type="compositionally biased region" description="Low complexity" evidence="1">
    <location>
        <begin position="121"/>
        <end position="141"/>
    </location>
</feature>
<organism evidence="2 3">
    <name type="scientific">Colletotrichum higginsianum (strain IMI 349063)</name>
    <name type="common">Crucifer anthracnose fungus</name>
    <dbReference type="NCBI Taxonomy" id="759273"/>
    <lineage>
        <taxon>Eukaryota</taxon>
        <taxon>Fungi</taxon>
        <taxon>Dikarya</taxon>
        <taxon>Ascomycota</taxon>
        <taxon>Pezizomycotina</taxon>
        <taxon>Sordariomycetes</taxon>
        <taxon>Hypocreomycetidae</taxon>
        <taxon>Glomerellales</taxon>
        <taxon>Glomerellaceae</taxon>
        <taxon>Colletotrichum</taxon>
        <taxon>Colletotrichum destructivum species complex</taxon>
    </lineage>
</organism>
<feature type="compositionally biased region" description="Polar residues" evidence="1">
    <location>
        <begin position="1"/>
        <end position="22"/>
    </location>
</feature>
<feature type="compositionally biased region" description="Low complexity" evidence="1">
    <location>
        <begin position="23"/>
        <end position="43"/>
    </location>
</feature>
<evidence type="ECO:0008006" key="4">
    <source>
        <dbReference type="Google" id="ProtNLM"/>
    </source>
</evidence>
<feature type="compositionally biased region" description="Polar residues" evidence="1">
    <location>
        <begin position="104"/>
        <end position="120"/>
    </location>
</feature>
<feature type="compositionally biased region" description="Low complexity" evidence="1">
    <location>
        <begin position="83"/>
        <end position="96"/>
    </location>
</feature>
<gene>
    <name evidence="2" type="ORF">CH63R_02854</name>
</gene>
<feature type="compositionally biased region" description="Polar residues" evidence="1">
    <location>
        <begin position="71"/>
        <end position="82"/>
    </location>
</feature>
<feature type="region of interest" description="Disordered" evidence="1">
    <location>
        <begin position="1"/>
        <end position="265"/>
    </location>
</feature>
<dbReference type="VEuPathDB" id="FungiDB:CH63R_02854"/>
<accession>A0A1B7YQF5</accession>
<reference evidence="3" key="1">
    <citation type="journal article" date="2017" name="BMC Genomics">
        <title>Gapless genome assembly of Colletotrichum higginsianum reveals chromosome structure and association of transposable elements with secondary metabolite gene clusters.</title>
        <authorList>
            <person name="Dallery J.-F."/>
            <person name="Lapalu N."/>
            <person name="Zampounis A."/>
            <person name="Pigne S."/>
            <person name="Luyten I."/>
            <person name="Amselem J."/>
            <person name="Wittenberg A.H.J."/>
            <person name="Zhou S."/>
            <person name="de Queiroz M.V."/>
            <person name="Robin G.P."/>
            <person name="Auger A."/>
            <person name="Hainaut M."/>
            <person name="Henrissat B."/>
            <person name="Kim K.-T."/>
            <person name="Lee Y.-H."/>
            <person name="Lespinet O."/>
            <person name="Schwartz D.C."/>
            <person name="Thon M.R."/>
            <person name="O'Connell R.J."/>
        </authorList>
    </citation>
    <scope>NUCLEOTIDE SEQUENCE [LARGE SCALE GENOMIC DNA]</scope>
    <source>
        <strain evidence="3">IMI 349063</strain>
    </source>
</reference>
<keyword evidence="3" id="KW-1185">Reference proteome</keyword>
<feature type="compositionally biased region" description="Acidic residues" evidence="1">
    <location>
        <begin position="338"/>
        <end position="350"/>
    </location>
</feature>
<protein>
    <recommendedName>
        <fullName evidence="4">Aga1 a-agglutinin anchor subunit</fullName>
    </recommendedName>
</protein>
<feature type="compositionally biased region" description="Low complexity" evidence="1">
    <location>
        <begin position="176"/>
        <end position="223"/>
    </location>
</feature>
<proteinExistence type="predicted"/>